<keyword evidence="5" id="KW-1185">Reference proteome</keyword>
<evidence type="ECO:0000259" key="3">
    <source>
        <dbReference type="Pfam" id="PF02657"/>
    </source>
</evidence>
<dbReference type="Gene3D" id="3.90.1010.10">
    <property type="match status" value="1"/>
</dbReference>
<evidence type="ECO:0000256" key="2">
    <source>
        <dbReference type="HAMAP-Rule" id="MF_01832"/>
    </source>
</evidence>
<evidence type="ECO:0000256" key="1">
    <source>
        <dbReference type="ARBA" id="ARBA00022490"/>
    </source>
</evidence>
<accession>A0ABS5YDP1</accession>
<comment type="similarity">
    <text evidence="2">Belongs to the SufE family.</text>
</comment>
<dbReference type="Pfam" id="PF02657">
    <property type="entry name" value="SufE"/>
    <property type="match status" value="1"/>
</dbReference>
<sequence>MANLSDKDKLLRNFSRCGNWEEKYLYIIELGGLLPPLPAGMRTPDHLIAGCQSQVWIVLSTPAEGSVQLYGDSDAAIVKGLIAMVFILYQGLTTAEIIAYDVRPFFDALALTKHLTPSRSQGLEAMVRGIRAQASARQ</sequence>
<keyword evidence="1 2" id="KW-0963">Cytoplasm</keyword>
<comment type="pathway">
    <text evidence="2">Cofactor biosynthesis; iron-sulfur cluster biosynthesis.</text>
</comment>
<proteinExistence type="inferred from homology"/>
<evidence type="ECO:0000313" key="5">
    <source>
        <dbReference type="Proteomes" id="UP000811282"/>
    </source>
</evidence>
<feature type="active site" description="Cysteine persulfide intermediate" evidence="2">
    <location>
        <position position="51"/>
    </location>
</feature>
<comment type="subcellular location">
    <subcellularLocation>
        <location evidence="2">Cytoplasm</location>
    </subcellularLocation>
</comment>
<organism evidence="4 5">
    <name type="scientific">Candidatus Sodalis endolongispinus</name>
    <dbReference type="NCBI Taxonomy" id="2812662"/>
    <lineage>
        <taxon>Bacteria</taxon>
        <taxon>Pseudomonadati</taxon>
        <taxon>Pseudomonadota</taxon>
        <taxon>Gammaproteobacteria</taxon>
        <taxon>Enterobacterales</taxon>
        <taxon>Bruguierivoracaceae</taxon>
        <taxon>Sodalis</taxon>
    </lineage>
</organism>
<gene>
    <name evidence="2 4" type="primary">sufE</name>
    <name evidence="4" type="ORF">JZM24_15180</name>
</gene>
<feature type="domain" description="Fe-S metabolism associated" evidence="3">
    <location>
        <begin position="12"/>
        <end position="132"/>
    </location>
</feature>
<evidence type="ECO:0000313" key="4">
    <source>
        <dbReference type="EMBL" id="MBT9433126.1"/>
    </source>
</evidence>
<dbReference type="RefSeq" id="WP_215670696.1">
    <property type="nucleotide sequence ID" value="NZ_JAFJYC010000002.1"/>
</dbReference>
<comment type="function">
    <text evidence="2">Participates in cysteine desulfuration mediated by SufS. Cysteine desulfuration mobilizes sulfur from L-cysteine to yield L-alanine and constitutes an essential step in sulfur metabolism for biosynthesis of a variety of sulfur-containing biomolecules. Functions as a sulfur acceptor for SufS, by mediating the direct transfer of the sulfur atom from the S-sulfanylcysteine of SufS, an intermediate product of cysteine desulfuration process.</text>
</comment>
<comment type="subunit">
    <text evidence="2">Homodimer. Interacts with SufS.</text>
</comment>
<reference evidence="4 5" key="1">
    <citation type="journal article" date="2021" name="Genome Biol. Evol.">
        <title>The evolution of interdependence in a four-way mealybug symbiosis.</title>
        <authorList>
            <person name="Garber A.I."/>
            <person name="Kupper M."/>
            <person name="Laetsch D.R."/>
            <person name="Weldon S.R."/>
            <person name="Ladinsky M.S."/>
            <person name="Bjorkman P.J."/>
            <person name="McCutcheon J.P."/>
        </authorList>
    </citation>
    <scope>NUCLEOTIDE SEQUENCE [LARGE SCALE GENOMIC DNA]</scope>
    <source>
        <strain evidence="4">SOD</strain>
    </source>
</reference>
<dbReference type="Proteomes" id="UP000811282">
    <property type="component" value="Unassembled WGS sequence"/>
</dbReference>
<dbReference type="InterPro" id="IPR003808">
    <property type="entry name" value="Fe-S_metab-assoc_dom"/>
</dbReference>
<dbReference type="EMBL" id="JAFJYC010000002">
    <property type="protein sequence ID" value="MBT9433126.1"/>
    <property type="molecule type" value="Genomic_DNA"/>
</dbReference>
<dbReference type="PANTHER" id="PTHR43597">
    <property type="entry name" value="SULFUR ACCEPTOR PROTEIN CSDE"/>
    <property type="match status" value="1"/>
</dbReference>
<name>A0ABS5YDP1_9GAMM</name>
<dbReference type="PANTHER" id="PTHR43597:SF3">
    <property type="entry name" value="CYSTEINE DESULFURATION PROTEIN SUFE"/>
    <property type="match status" value="1"/>
</dbReference>
<comment type="caution">
    <text evidence="4">The sequence shown here is derived from an EMBL/GenBank/DDBJ whole genome shotgun (WGS) entry which is preliminary data.</text>
</comment>
<dbReference type="NCBIfam" id="NF006792">
    <property type="entry name" value="PRK09296.1"/>
    <property type="match status" value="1"/>
</dbReference>
<protein>
    <recommendedName>
        <fullName evidence="2">Cysteine desulfuration protein SufE</fullName>
    </recommendedName>
</protein>
<dbReference type="SUPFAM" id="SSF82649">
    <property type="entry name" value="SufE/NifU"/>
    <property type="match status" value="1"/>
</dbReference>
<dbReference type="HAMAP" id="MF_01832">
    <property type="entry name" value="SufE"/>
    <property type="match status" value="1"/>
</dbReference>
<dbReference type="InterPro" id="IPR023939">
    <property type="entry name" value="Cysteine_desulfuration_SufE"/>
</dbReference>